<accession>A0AAE0XCD7</accession>
<dbReference type="AlphaFoldDB" id="A0AAE0XCD7"/>
<evidence type="ECO:0000313" key="2">
    <source>
        <dbReference type="Proteomes" id="UP001270362"/>
    </source>
</evidence>
<dbReference type="EMBL" id="JAULSO010000002">
    <property type="protein sequence ID" value="KAK3690110.1"/>
    <property type="molecule type" value="Genomic_DNA"/>
</dbReference>
<keyword evidence="2" id="KW-1185">Reference proteome</keyword>
<reference evidence="1" key="1">
    <citation type="journal article" date="2023" name="Mol. Phylogenet. Evol.">
        <title>Genome-scale phylogeny and comparative genomics of the fungal order Sordariales.</title>
        <authorList>
            <person name="Hensen N."/>
            <person name="Bonometti L."/>
            <person name="Westerberg I."/>
            <person name="Brannstrom I.O."/>
            <person name="Guillou S."/>
            <person name="Cros-Aarteil S."/>
            <person name="Calhoun S."/>
            <person name="Haridas S."/>
            <person name="Kuo A."/>
            <person name="Mondo S."/>
            <person name="Pangilinan J."/>
            <person name="Riley R."/>
            <person name="LaButti K."/>
            <person name="Andreopoulos B."/>
            <person name="Lipzen A."/>
            <person name="Chen C."/>
            <person name="Yan M."/>
            <person name="Daum C."/>
            <person name="Ng V."/>
            <person name="Clum A."/>
            <person name="Steindorff A."/>
            <person name="Ohm R.A."/>
            <person name="Martin F."/>
            <person name="Silar P."/>
            <person name="Natvig D.O."/>
            <person name="Lalanne C."/>
            <person name="Gautier V."/>
            <person name="Ament-Velasquez S.L."/>
            <person name="Kruys A."/>
            <person name="Hutchinson M.I."/>
            <person name="Powell A.J."/>
            <person name="Barry K."/>
            <person name="Miller A.N."/>
            <person name="Grigoriev I.V."/>
            <person name="Debuchy R."/>
            <person name="Gladieux P."/>
            <person name="Hiltunen Thoren M."/>
            <person name="Johannesson H."/>
        </authorList>
    </citation>
    <scope>NUCLEOTIDE SEQUENCE</scope>
    <source>
        <strain evidence="1">CBS 314.62</strain>
    </source>
</reference>
<proteinExistence type="predicted"/>
<sequence length="244" mass="27677">MLFGIPEKYLARGLLWGLGGSRDCLAAELVLPAWSWAAWKHAPWYAISHLDRPPRTVDPVDLESFGHLVWLFYNDPQGAGDDDITSSNTRGVRPITEDRLWFSRGPDPRDLTGLSQGEYEREILEASRAGDFAEDVALWRRCVHGPYDGRYDRDYVRANISDRDGESLGITDPMHVDWAAKHFTLGSEHYVFGIAAGGNSSWTWKPATDDWNVLYVMIAARLEGDPGVFTPKRWRCRPATLDRR</sequence>
<protein>
    <submittedName>
        <fullName evidence="1">Uncharacterized protein</fullName>
    </submittedName>
</protein>
<gene>
    <name evidence="1" type="ORF">B0T22DRAFT_481290</name>
</gene>
<dbReference type="Proteomes" id="UP001270362">
    <property type="component" value="Unassembled WGS sequence"/>
</dbReference>
<comment type="caution">
    <text evidence="1">The sequence shown here is derived from an EMBL/GenBank/DDBJ whole genome shotgun (WGS) entry which is preliminary data.</text>
</comment>
<reference evidence="1" key="2">
    <citation type="submission" date="2023-06" db="EMBL/GenBank/DDBJ databases">
        <authorList>
            <consortium name="Lawrence Berkeley National Laboratory"/>
            <person name="Haridas S."/>
            <person name="Hensen N."/>
            <person name="Bonometti L."/>
            <person name="Westerberg I."/>
            <person name="Brannstrom I.O."/>
            <person name="Guillou S."/>
            <person name="Cros-Aarteil S."/>
            <person name="Calhoun S."/>
            <person name="Kuo A."/>
            <person name="Mondo S."/>
            <person name="Pangilinan J."/>
            <person name="Riley R."/>
            <person name="Labutti K."/>
            <person name="Andreopoulos B."/>
            <person name="Lipzen A."/>
            <person name="Chen C."/>
            <person name="Yanf M."/>
            <person name="Daum C."/>
            <person name="Ng V."/>
            <person name="Clum A."/>
            <person name="Steindorff A."/>
            <person name="Ohm R."/>
            <person name="Martin F."/>
            <person name="Silar P."/>
            <person name="Natvig D."/>
            <person name="Lalanne C."/>
            <person name="Gautier V."/>
            <person name="Ament-Velasquez S.L."/>
            <person name="Kruys A."/>
            <person name="Hutchinson M.I."/>
            <person name="Powell A.J."/>
            <person name="Barry K."/>
            <person name="Miller A.N."/>
            <person name="Grigoriev I.V."/>
            <person name="Debuchy R."/>
            <person name="Gladieux P."/>
            <person name="Thoren M.H."/>
            <person name="Johannesson H."/>
        </authorList>
    </citation>
    <scope>NUCLEOTIDE SEQUENCE</scope>
    <source>
        <strain evidence="1">CBS 314.62</strain>
    </source>
</reference>
<organism evidence="1 2">
    <name type="scientific">Podospora appendiculata</name>
    <dbReference type="NCBI Taxonomy" id="314037"/>
    <lineage>
        <taxon>Eukaryota</taxon>
        <taxon>Fungi</taxon>
        <taxon>Dikarya</taxon>
        <taxon>Ascomycota</taxon>
        <taxon>Pezizomycotina</taxon>
        <taxon>Sordariomycetes</taxon>
        <taxon>Sordariomycetidae</taxon>
        <taxon>Sordariales</taxon>
        <taxon>Podosporaceae</taxon>
        <taxon>Podospora</taxon>
    </lineage>
</organism>
<evidence type="ECO:0000313" key="1">
    <source>
        <dbReference type="EMBL" id="KAK3690110.1"/>
    </source>
</evidence>
<name>A0AAE0XCD7_9PEZI</name>